<evidence type="ECO:0000313" key="4">
    <source>
        <dbReference type="EMBL" id="QHT70378.1"/>
    </source>
</evidence>
<dbReference type="SUPFAM" id="SSF56935">
    <property type="entry name" value="Porins"/>
    <property type="match status" value="1"/>
</dbReference>
<comment type="subcellular location">
    <subcellularLocation>
        <location evidence="1">Cell outer membrane</location>
    </subcellularLocation>
</comment>
<dbReference type="SUPFAM" id="SSF49464">
    <property type="entry name" value="Carboxypeptidase regulatory domain-like"/>
    <property type="match status" value="1"/>
</dbReference>
<dbReference type="InterPro" id="IPR008969">
    <property type="entry name" value="CarboxyPept-like_regulatory"/>
</dbReference>
<dbReference type="Gene3D" id="2.60.40.1120">
    <property type="entry name" value="Carboxypeptidase-like, regulatory domain"/>
    <property type="match status" value="1"/>
</dbReference>
<dbReference type="Proteomes" id="UP000480178">
    <property type="component" value="Chromosome"/>
</dbReference>
<evidence type="ECO:0000256" key="1">
    <source>
        <dbReference type="ARBA" id="ARBA00004442"/>
    </source>
</evidence>
<name>A0A6C0GQM4_9BACT</name>
<dbReference type="InterPro" id="IPR036942">
    <property type="entry name" value="Beta-barrel_TonB_sf"/>
</dbReference>
<dbReference type="AlphaFoldDB" id="A0A6C0GQM4"/>
<dbReference type="GO" id="GO:0009279">
    <property type="term" value="C:cell outer membrane"/>
    <property type="evidence" value="ECO:0007669"/>
    <property type="project" value="UniProtKB-SubCell"/>
</dbReference>
<evidence type="ECO:0000256" key="3">
    <source>
        <dbReference type="ARBA" id="ARBA00023237"/>
    </source>
</evidence>
<dbReference type="RefSeq" id="WP_162446357.1">
    <property type="nucleotide sequence ID" value="NZ_CP048222.1"/>
</dbReference>
<evidence type="ECO:0000313" key="5">
    <source>
        <dbReference type="Proteomes" id="UP000480178"/>
    </source>
</evidence>
<evidence type="ECO:0000256" key="2">
    <source>
        <dbReference type="ARBA" id="ARBA00023136"/>
    </source>
</evidence>
<keyword evidence="3" id="KW-0998">Cell outer membrane</keyword>
<gene>
    <name evidence="4" type="ORF">GXP67_28840</name>
</gene>
<keyword evidence="5" id="KW-1185">Reference proteome</keyword>
<accession>A0A6C0GQM4</accession>
<proteinExistence type="predicted"/>
<keyword evidence="4" id="KW-0675">Receptor</keyword>
<dbReference type="EMBL" id="CP048222">
    <property type="protein sequence ID" value="QHT70378.1"/>
    <property type="molecule type" value="Genomic_DNA"/>
</dbReference>
<dbReference type="KEGG" id="rhoz:GXP67_28840"/>
<organism evidence="4 5">
    <name type="scientific">Rhodocytophaga rosea</name>
    <dbReference type="NCBI Taxonomy" id="2704465"/>
    <lineage>
        <taxon>Bacteria</taxon>
        <taxon>Pseudomonadati</taxon>
        <taxon>Bacteroidota</taxon>
        <taxon>Cytophagia</taxon>
        <taxon>Cytophagales</taxon>
        <taxon>Rhodocytophagaceae</taxon>
        <taxon>Rhodocytophaga</taxon>
    </lineage>
</organism>
<dbReference type="Gene3D" id="2.40.170.20">
    <property type="entry name" value="TonB-dependent receptor, beta-barrel domain"/>
    <property type="match status" value="1"/>
</dbReference>
<reference evidence="4 5" key="1">
    <citation type="submission" date="2020-01" db="EMBL/GenBank/DDBJ databases">
        <authorList>
            <person name="Kim M.K."/>
        </authorList>
    </citation>
    <scope>NUCLEOTIDE SEQUENCE [LARGE SCALE GENOMIC DNA]</scope>
    <source>
        <strain evidence="4 5">172606-1</strain>
    </source>
</reference>
<keyword evidence="2" id="KW-0472">Membrane</keyword>
<sequence length="716" mass="80744">MRSIILTLVLIFFYQWAFAQTLIKGKITDTSGEPLPGVNVYLKNTYDGISTGTDGSFTFKTPETGSQILVATFVGYQASELPIEIKGAVQEINLKLKEVQSELNTVTITAGAFEASDEKKSVILRPLDIFTTAGANADITVAFQTLPGAQRVGDSEGLFVRGGSANETKTIIDGTVVENPFYSNTPDVPQRSRFSPAFFKGTSFSTGGYSAQYGQALSSVMVLNTKDLPDSSKTDIGLMAAGGYVSRTQRWNKTSLFAEGIYTHLGPLFKLVPQNVEWLKVPQSAGGTVVFKHKPTEHSIFKVYSNYTRSQSGLRYRDFENIDQENSFYLINNNIYVNTSYQHAFGEGKWVATAASSYSYNHDDIDISTDHTTRFEERTQARGTLSRTVGENSSILAGAEIHQYSFGNSFNEYKNELQDTYVAGFVESDIYLTRKLAARIGIRTEHSQLIDNYAIAPRTSLAYKTGDYSQISFAFGQFYQSPENRYLFTNRRLNFEKADHFILNYQLMKNRRTFRAEAYYKDYTRLAREHDQFPYDPNRFRQPTENTDNSGYGYAQGLDIFWRDQQTFKNADYWVSYSFLDTKRNYQNFPTEAMPSFASRHNVSVVYKQFFTAISSMVSVTYNFASGRPYYNPNADQFMSNFTKPYHGINASISYLTHIKDHFTVVFASVNNVLGTQNVFGYRYSLDGSRRQEIGQAATRGIFVGMFISIGAGFEP</sequence>
<protein>
    <submittedName>
        <fullName evidence="4">TonB-dependent receptor</fullName>
    </submittedName>
</protein>
<dbReference type="Pfam" id="PF13715">
    <property type="entry name" value="CarbopepD_reg_2"/>
    <property type="match status" value="1"/>
</dbReference>